<geneLocation type="plasmid" evidence="3 4">
    <name>pET09</name>
</geneLocation>
<gene>
    <name evidence="3" type="ordered locus">ETA_pET090050</name>
</gene>
<dbReference type="AlphaFoldDB" id="B2VAQ0"/>
<dbReference type="RefSeq" id="WP_012443155.1">
    <property type="nucleotide sequence ID" value="NC_010695.1"/>
</dbReference>
<keyword evidence="2" id="KW-1133">Transmembrane helix</keyword>
<organism evidence="3 4">
    <name type="scientific">Erwinia tasmaniensis (strain DSM 17950 / CFBP 7177 / CIP 109463 / NCPPB 4357 / Et1/99)</name>
    <dbReference type="NCBI Taxonomy" id="465817"/>
    <lineage>
        <taxon>Bacteria</taxon>
        <taxon>Pseudomonadati</taxon>
        <taxon>Pseudomonadota</taxon>
        <taxon>Gammaproteobacteria</taxon>
        <taxon>Enterobacterales</taxon>
        <taxon>Erwiniaceae</taxon>
        <taxon>Erwinia</taxon>
    </lineage>
</organism>
<proteinExistence type="predicted"/>
<reference evidence="3 4" key="1">
    <citation type="journal article" date="2008" name="Environ. Microbiol.">
        <title>The genome of Erwinia tasmaniensis strain Et1/99, a non-pathogenic bacterium in the genus Erwinia.</title>
        <authorList>
            <person name="Kube M."/>
            <person name="Migdoll A.M."/>
            <person name="Mueller I."/>
            <person name="Kuhl H."/>
            <person name="Beck A."/>
            <person name="Reinhardt R."/>
            <person name="Geider K."/>
        </authorList>
    </citation>
    <scope>NUCLEOTIDE SEQUENCE [LARGE SCALE GENOMIC DNA]</scope>
    <source>
        <strain evidence="4">DSM 17950 / CFBP 7177 / CIP 109463 / NCPPB 4357 / Et1/99</strain>
        <plasmid evidence="4">pET09</plasmid>
    </source>
</reference>
<evidence type="ECO:0000313" key="3">
    <source>
        <dbReference type="EMBL" id="CAO94798.1"/>
    </source>
</evidence>
<dbReference type="EMBL" id="CU468128">
    <property type="protein sequence ID" value="CAO94798.1"/>
    <property type="molecule type" value="Genomic_DNA"/>
</dbReference>
<keyword evidence="3" id="KW-0614">Plasmid</keyword>
<sequence>MSDEIKQIAALIGHHQALEKRVNTLTEEFQAASAQLQRQSEILSKVIRELDSASGNMTETVRKSVISAMDQVAQELKQAGIEQQKPAVNALNQVVKTANDSVNAMRREMSRYTWKSAIYLVLTIFFVLACSVTALTWFMNDGYSRIAEMQRMEAVWQKKAPLADISRCDGKPCVKVDTSTTYGDKGDKENTWMIIKK</sequence>
<dbReference type="OrthoDB" id="6636334at2"/>
<accession>B2VAQ0</accession>
<evidence type="ECO:0000256" key="1">
    <source>
        <dbReference type="SAM" id="Coils"/>
    </source>
</evidence>
<protein>
    <submittedName>
        <fullName evidence="3">22 kDa relaxation protein</fullName>
    </submittedName>
</protein>
<keyword evidence="4" id="KW-1185">Reference proteome</keyword>
<evidence type="ECO:0000256" key="2">
    <source>
        <dbReference type="SAM" id="Phobius"/>
    </source>
</evidence>
<keyword evidence="1" id="KW-0175">Coiled coil</keyword>
<name>B2VAQ0_ERWT9</name>
<evidence type="ECO:0000313" key="4">
    <source>
        <dbReference type="Proteomes" id="UP000001726"/>
    </source>
</evidence>
<feature type="coiled-coil region" evidence="1">
    <location>
        <begin position="8"/>
        <end position="35"/>
    </location>
</feature>
<keyword evidence="2" id="KW-0472">Membrane</keyword>
<dbReference type="HOGENOM" id="CLU_1401285_0_0_6"/>
<dbReference type="Proteomes" id="UP000001726">
    <property type="component" value="Plasmid pET09"/>
</dbReference>
<keyword evidence="2" id="KW-0812">Transmembrane</keyword>
<feature type="transmembrane region" description="Helical" evidence="2">
    <location>
        <begin position="117"/>
        <end position="139"/>
    </location>
</feature>
<dbReference type="KEGG" id="eta:ETA_pET090050"/>